<proteinExistence type="predicted"/>
<keyword evidence="2" id="KW-0472">Membrane</keyword>
<evidence type="ECO:0000313" key="3">
    <source>
        <dbReference type="EMBL" id="EED87902.1"/>
    </source>
</evidence>
<dbReference type="PaxDb" id="35128-Thaps11418"/>
<dbReference type="HOGENOM" id="CLU_1581719_0_0_1"/>
<dbReference type="GeneID" id="7444852"/>
<reference evidence="3 4" key="2">
    <citation type="journal article" date="2008" name="Nature">
        <title>The Phaeodactylum genome reveals the evolutionary history of diatom genomes.</title>
        <authorList>
            <person name="Bowler C."/>
            <person name="Allen A.E."/>
            <person name="Badger J.H."/>
            <person name="Grimwood J."/>
            <person name="Jabbari K."/>
            <person name="Kuo A."/>
            <person name="Maheswari U."/>
            <person name="Martens C."/>
            <person name="Maumus F."/>
            <person name="Otillar R.P."/>
            <person name="Rayko E."/>
            <person name="Salamov A."/>
            <person name="Vandepoele K."/>
            <person name="Beszteri B."/>
            <person name="Gruber A."/>
            <person name="Heijde M."/>
            <person name="Katinka M."/>
            <person name="Mock T."/>
            <person name="Valentin K."/>
            <person name="Verret F."/>
            <person name="Berges J.A."/>
            <person name="Brownlee C."/>
            <person name="Cadoret J.P."/>
            <person name="Chiovitti A."/>
            <person name="Choi C.J."/>
            <person name="Coesel S."/>
            <person name="De Martino A."/>
            <person name="Detter J.C."/>
            <person name="Durkin C."/>
            <person name="Falciatore A."/>
            <person name="Fournet J."/>
            <person name="Haruta M."/>
            <person name="Huysman M.J."/>
            <person name="Jenkins B.D."/>
            <person name="Jiroutova K."/>
            <person name="Jorgensen R.E."/>
            <person name="Joubert Y."/>
            <person name="Kaplan A."/>
            <person name="Kroger N."/>
            <person name="Kroth P.G."/>
            <person name="La Roche J."/>
            <person name="Lindquist E."/>
            <person name="Lommer M."/>
            <person name="Martin-Jezequel V."/>
            <person name="Lopez P.J."/>
            <person name="Lucas S."/>
            <person name="Mangogna M."/>
            <person name="McGinnis K."/>
            <person name="Medlin L.K."/>
            <person name="Montsant A."/>
            <person name="Oudot-Le Secq M.P."/>
            <person name="Napoli C."/>
            <person name="Obornik M."/>
            <person name="Parker M.S."/>
            <person name="Petit J.L."/>
            <person name="Porcel B.M."/>
            <person name="Poulsen N."/>
            <person name="Robison M."/>
            <person name="Rychlewski L."/>
            <person name="Rynearson T.A."/>
            <person name="Schmutz J."/>
            <person name="Shapiro H."/>
            <person name="Siaut M."/>
            <person name="Stanley M."/>
            <person name="Sussman M.R."/>
            <person name="Taylor A.R."/>
            <person name="Vardi A."/>
            <person name="von Dassow P."/>
            <person name="Vyverman W."/>
            <person name="Willis A."/>
            <person name="Wyrwicz L.S."/>
            <person name="Rokhsar D.S."/>
            <person name="Weissenbach J."/>
            <person name="Armbrust E.V."/>
            <person name="Green B.R."/>
            <person name="Van de Peer Y."/>
            <person name="Grigoriev I.V."/>
        </authorList>
    </citation>
    <scope>NUCLEOTIDE SEQUENCE [LARGE SCALE GENOMIC DNA]</scope>
    <source>
        <strain evidence="3 4">CCMP1335</strain>
    </source>
</reference>
<name>B8CEH0_THAPS</name>
<reference evidence="3 4" key="1">
    <citation type="journal article" date="2004" name="Science">
        <title>The genome of the diatom Thalassiosira pseudonana: ecology, evolution, and metabolism.</title>
        <authorList>
            <person name="Armbrust E.V."/>
            <person name="Berges J.A."/>
            <person name="Bowler C."/>
            <person name="Green B.R."/>
            <person name="Martinez D."/>
            <person name="Putnam N.H."/>
            <person name="Zhou S."/>
            <person name="Allen A.E."/>
            <person name="Apt K.E."/>
            <person name="Bechner M."/>
            <person name="Brzezinski M.A."/>
            <person name="Chaal B.K."/>
            <person name="Chiovitti A."/>
            <person name="Davis A.K."/>
            <person name="Demarest M.S."/>
            <person name="Detter J.C."/>
            <person name="Glavina T."/>
            <person name="Goodstein D."/>
            <person name="Hadi M.Z."/>
            <person name="Hellsten U."/>
            <person name="Hildebrand M."/>
            <person name="Jenkins B.D."/>
            <person name="Jurka J."/>
            <person name="Kapitonov V.V."/>
            <person name="Kroger N."/>
            <person name="Lau W.W."/>
            <person name="Lane T.W."/>
            <person name="Larimer F.W."/>
            <person name="Lippmeier J.C."/>
            <person name="Lucas S."/>
            <person name="Medina M."/>
            <person name="Montsant A."/>
            <person name="Obornik M."/>
            <person name="Parker M.S."/>
            <person name="Palenik B."/>
            <person name="Pazour G.J."/>
            <person name="Richardson P.M."/>
            <person name="Rynearson T.A."/>
            <person name="Saito M.A."/>
            <person name="Schwartz D.C."/>
            <person name="Thamatrakoln K."/>
            <person name="Valentin K."/>
            <person name="Vardi A."/>
            <person name="Wilkerson F.P."/>
            <person name="Rokhsar D.S."/>
        </authorList>
    </citation>
    <scope>NUCLEOTIDE SEQUENCE [LARGE SCALE GENOMIC DNA]</scope>
    <source>
        <strain evidence="3 4">CCMP1335</strain>
    </source>
</reference>
<keyword evidence="4" id="KW-1185">Reference proteome</keyword>
<protein>
    <submittedName>
        <fullName evidence="3">Uncharacterized protein</fullName>
    </submittedName>
</protein>
<organism evidence="3 4">
    <name type="scientific">Thalassiosira pseudonana</name>
    <name type="common">Marine diatom</name>
    <name type="synonym">Cyclotella nana</name>
    <dbReference type="NCBI Taxonomy" id="35128"/>
    <lineage>
        <taxon>Eukaryota</taxon>
        <taxon>Sar</taxon>
        <taxon>Stramenopiles</taxon>
        <taxon>Ochrophyta</taxon>
        <taxon>Bacillariophyta</taxon>
        <taxon>Coscinodiscophyceae</taxon>
        <taxon>Thalassiosirophycidae</taxon>
        <taxon>Thalassiosirales</taxon>
        <taxon>Thalassiosiraceae</taxon>
        <taxon>Thalassiosira</taxon>
    </lineage>
</organism>
<dbReference type="EMBL" id="CM000652">
    <property type="protein sequence ID" value="EED87902.1"/>
    <property type="molecule type" value="Genomic_DNA"/>
</dbReference>
<keyword evidence="2" id="KW-1133">Transmembrane helix</keyword>
<evidence type="ECO:0000313" key="4">
    <source>
        <dbReference type="Proteomes" id="UP000001449"/>
    </source>
</evidence>
<evidence type="ECO:0000256" key="1">
    <source>
        <dbReference type="SAM" id="MobiDB-lite"/>
    </source>
</evidence>
<dbReference type="KEGG" id="tps:THAPSDRAFT_11418"/>
<gene>
    <name evidence="3" type="ORF">THAPSDRAFT_11418</name>
</gene>
<dbReference type="RefSeq" id="XP_002294542.1">
    <property type="nucleotide sequence ID" value="XM_002294506.1"/>
</dbReference>
<dbReference type="AlphaFoldDB" id="B8CEH0"/>
<sequence>MMITQRRSHSISQNAKVDDEETPMMSMMNPLVEDNDDDGGYNEDGKMNVIGVEHGDLYDGDDEADSSRVLFLKRALRVAEALRYPFIFVRILLTIVWLVIIGHASNNETDQSIRFAWMIFSPLFSFCFWRGPEEIWNTDVSFVQNLGMGRGCGGLGGGHGDAQITTLRA</sequence>
<feature type="transmembrane region" description="Helical" evidence="2">
    <location>
        <begin position="112"/>
        <end position="129"/>
    </location>
</feature>
<dbReference type="Proteomes" id="UP000001449">
    <property type="component" value="Chromosome 20"/>
</dbReference>
<evidence type="ECO:0000256" key="2">
    <source>
        <dbReference type="SAM" id="Phobius"/>
    </source>
</evidence>
<dbReference type="InParanoid" id="B8CEH0"/>
<keyword evidence="2" id="KW-0812">Transmembrane</keyword>
<feature type="transmembrane region" description="Helical" evidence="2">
    <location>
        <begin position="81"/>
        <end position="100"/>
    </location>
</feature>
<accession>B8CEH0</accession>
<feature type="region of interest" description="Disordered" evidence="1">
    <location>
        <begin position="1"/>
        <end position="23"/>
    </location>
</feature>